<dbReference type="OrthoDB" id="7584850at2"/>
<sequence length="75" mass="8552">MSSDSHHGDTHHAYVIEIGDDTVGIVVRDEDNHFRFFASTHAFNALEQQRFRSPRAAQRAARKLIESRRGFSRAA</sequence>
<gene>
    <name evidence="1" type="ORF">BV133_851</name>
    <name evidence="2" type="ORF">BVIRIDIS_32580</name>
</gene>
<dbReference type="EMBL" id="AP014854">
    <property type="protein sequence ID" value="BAR98444.1"/>
    <property type="molecule type" value="Genomic_DNA"/>
</dbReference>
<keyword evidence="3" id="KW-1185">Reference proteome</keyword>
<evidence type="ECO:0000313" key="2">
    <source>
        <dbReference type="EMBL" id="CUU44211.1"/>
    </source>
</evidence>
<reference evidence="2" key="2">
    <citation type="submission" date="2015-11" db="EMBL/GenBank/DDBJ databases">
        <authorList>
            <person name="Zhang Y."/>
            <person name="Guo Z."/>
        </authorList>
    </citation>
    <scope>NUCLEOTIDE SEQUENCE</scope>
    <source>
        <strain evidence="2">1</strain>
    </source>
</reference>
<evidence type="ECO:0000313" key="1">
    <source>
        <dbReference type="EMBL" id="BAR98444.1"/>
    </source>
</evidence>
<reference evidence="3" key="3">
    <citation type="journal article" date="2016" name="Genome Announc.">
        <title>Revised genome sequence of the purple photosynthetic bacterium Blastochloris viridis.</title>
        <authorList>
            <person name="Liu L.N."/>
            <person name="Faulkner M."/>
            <person name="Liu X."/>
            <person name="Huang F."/>
            <person name="Darby A.C."/>
            <person name="Hall N."/>
        </authorList>
    </citation>
    <scope>NUCLEOTIDE SEQUENCE [LARGE SCALE GENOMIC DNA]</scope>
    <source>
        <strain evidence="3">ATCC 19567 / DSM 133 / F</strain>
    </source>
</reference>
<organism evidence="2 3">
    <name type="scientific">Blastochloris viridis</name>
    <name type="common">Rhodopseudomonas viridis</name>
    <dbReference type="NCBI Taxonomy" id="1079"/>
    <lineage>
        <taxon>Bacteria</taxon>
        <taxon>Pseudomonadati</taxon>
        <taxon>Pseudomonadota</taxon>
        <taxon>Alphaproteobacteria</taxon>
        <taxon>Hyphomicrobiales</taxon>
        <taxon>Blastochloridaceae</taxon>
        <taxon>Blastochloris</taxon>
    </lineage>
</organism>
<proteinExistence type="predicted"/>
<dbReference type="AlphaFoldDB" id="A0A0H5BBG6"/>
<dbReference type="RefSeq" id="WP_055036276.1">
    <property type="nucleotide sequence ID" value="NZ_AP014854.2"/>
</dbReference>
<dbReference type="EMBL" id="LN907867">
    <property type="protein sequence ID" value="CUU44211.1"/>
    <property type="molecule type" value="Genomic_DNA"/>
</dbReference>
<dbReference type="Proteomes" id="UP000065734">
    <property type="component" value="Chromosome I"/>
</dbReference>
<accession>A0A0H5BBG6</accession>
<dbReference type="KEGG" id="bvr:BVIR_491"/>
<evidence type="ECO:0000313" key="3">
    <source>
        <dbReference type="Proteomes" id="UP000065734"/>
    </source>
</evidence>
<name>A0A0H5BBG6_BLAVI</name>
<protein>
    <submittedName>
        <fullName evidence="2">Uncharacterized protein</fullName>
    </submittedName>
</protein>
<reference evidence="1" key="1">
    <citation type="journal article" date="2015" name="Genome Announc.">
        <title>Complete Genome Sequence of the Bacteriochlorophyll b-Producing Photosynthetic Bacterium Blastochloris viridis.</title>
        <authorList>
            <person name="Tsukatani Y."/>
            <person name="Hirose Y."/>
            <person name="Harada J."/>
            <person name="Misawa N."/>
            <person name="Mori K."/>
            <person name="Inoue K."/>
            <person name="Tamiaki H."/>
        </authorList>
    </citation>
    <scope>NUCLEOTIDE SEQUENCE [LARGE SCALE GENOMIC DNA]</scope>
    <source>
        <strain evidence="1">DSM 133</strain>
    </source>
</reference>